<evidence type="ECO:0000256" key="1">
    <source>
        <dbReference type="SAM" id="SignalP"/>
    </source>
</evidence>
<feature type="signal peptide" evidence="1">
    <location>
        <begin position="1"/>
        <end position="22"/>
    </location>
</feature>
<reference evidence="2 3" key="1">
    <citation type="journal article" date="2024" name="G3 (Bethesda)">
        <title>Genome assembly of Hibiscus sabdariffa L. provides insights into metabolisms of medicinal natural products.</title>
        <authorList>
            <person name="Kim T."/>
        </authorList>
    </citation>
    <scope>NUCLEOTIDE SEQUENCE [LARGE SCALE GENOMIC DNA]</scope>
    <source>
        <strain evidence="2">TK-2024</strain>
        <tissue evidence="2">Old leaves</tissue>
    </source>
</reference>
<organism evidence="2 3">
    <name type="scientific">Hibiscus sabdariffa</name>
    <name type="common">roselle</name>
    <dbReference type="NCBI Taxonomy" id="183260"/>
    <lineage>
        <taxon>Eukaryota</taxon>
        <taxon>Viridiplantae</taxon>
        <taxon>Streptophyta</taxon>
        <taxon>Embryophyta</taxon>
        <taxon>Tracheophyta</taxon>
        <taxon>Spermatophyta</taxon>
        <taxon>Magnoliopsida</taxon>
        <taxon>eudicotyledons</taxon>
        <taxon>Gunneridae</taxon>
        <taxon>Pentapetalae</taxon>
        <taxon>rosids</taxon>
        <taxon>malvids</taxon>
        <taxon>Malvales</taxon>
        <taxon>Malvaceae</taxon>
        <taxon>Malvoideae</taxon>
        <taxon>Hibiscus</taxon>
    </lineage>
</organism>
<keyword evidence="3" id="KW-1185">Reference proteome</keyword>
<name>A0ABR2QDZ6_9ROSI</name>
<comment type="caution">
    <text evidence="2">The sequence shown here is derived from an EMBL/GenBank/DDBJ whole genome shotgun (WGS) entry which is preliminary data.</text>
</comment>
<sequence length="222" mass="24131">MAAETRFHSCISLHFLLFYVDGGGVRKGIEGMVVRIVGIKGKLGSGGRVTFGSLGKLRMLGSGGSEPSFNTVVLHKEIVSLVPRSVAQVVENTGIVKQGNHPVVNIIGGDILHLGKGKHSGSNNEPIKKPFRGVIKQPLYKKKYVLLKPPERVTLSDWIPMMTRNVDAMANNLVNQDLPVENLEKTPSSEQLVHEHTHVADVSTKELVIIDSSSREATSLRA</sequence>
<feature type="chain" id="PRO_5046578664" evidence="1">
    <location>
        <begin position="23"/>
        <end position="222"/>
    </location>
</feature>
<gene>
    <name evidence="2" type="ORF">V6N11_069951</name>
</gene>
<proteinExistence type="predicted"/>
<keyword evidence="1" id="KW-0732">Signal</keyword>
<dbReference type="Proteomes" id="UP001396334">
    <property type="component" value="Unassembled WGS sequence"/>
</dbReference>
<protein>
    <submittedName>
        <fullName evidence="2">Uncharacterized protein</fullName>
    </submittedName>
</protein>
<evidence type="ECO:0000313" key="2">
    <source>
        <dbReference type="EMBL" id="KAK8998764.1"/>
    </source>
</evidence>
<dbReference type="EMBL" id="JBBPBN010000040">
    <property type="protein sequence ID" value="KAK8998764.1"/>
    <property type="molecule type" value="Genomic_DNA"/>
</dbReference>
<evidence type="ECO:0000313" key="3">
    <source>
        <dbReference type="Proteomes" id="UP001396334"/>
    </source>
</evidence>
<accession>A0ABR2QDZ6</accession>